<evidence type="ECO:0000313" key="1">
    <source>
        <dbReference type="EMBL" id="SEL53611.1"/>
    </source>
</evidence>
<reference evidence="1 2" key="1">
    <citation type="submission" date="2016-10" db="EMBL/GenBank/DDBJ databases">
        <authorList>
            <person name="de Groot N.N."/>
        </authorList>
    </citation>
    <scope>NUCLEOTIDE SEQUENCE [LARGE SCALE GENOMIC DNA]</scope>
    <source>
        <strain evidence="1 2">Nv1</strain>
    </source>
</reference>
<dbReference type="Proteomes" id="UP000198620">
    <property type="component" value="Unassembled WGS sequence"/>
</dbReference>
<accession>A0A1H7R008</accession>
<dbReference type="EMBL" id="FOBH01000014">
    <property type="protein sequence ID" value="SEL53611.1"/>
    <property type="molecule type" value="Genomic_DNA"/>
</dbReference>
<keyword evidence="2" id="KW-1185">Reference proteome</keyword>
<name>A0A1H7R008_9PROT</name>
<sequence>MMKNFIEEQWRLRRLAFPGLRQAWQQKAAALCLVPCAFCLAAFEHPSASVEATASKRLYAELFLQIALISAFEPGTRAICWRVII</sequence>
<organism evidence="1 2">
    <name type="scientific">Nitrosovibrio tenuis</name>
    <dbReference type="NCBI Taxonomy" id="1233"/>
    <lineage>
        <taxon>Bacteria</taxon>
        <taxon>Pseudomonadati</taxon>
        <taxon>Pseudomonadota</taxon>
        <taxon>Betaproteobacteria</taxon>
        <taxon>Nitrosomonadales</taxon>
        <taxon>Nitrosomonadaceae</taxon>
        <taxon>Nitrosovibrio</taxon>
    </lineage>
</organism>
<protein>
    <submittedName>
        <fullName evidence="1">Uncharacterized protein</fullName>
    </submittedName>
</protein>
<dbReference type="AlphaFoldDB" id="A0A1H7R008"/>
<gene>
    <name evidence="1" type="ORF">SAMN05216387_11432</name>
</gene>
<evidence type="ECO:0000313" key="2">
    <source>
        <dbReference type="Proteomes" id="UP000198620"/>
    </source>
</evidence>
<proteinExistence type="predicted"/>